<keyword evidence="5" id="KW-0408">Iron</keyword>
<evidence type="ECO:0000313" key="7">
    <source>
        <dbReference type="EMBL" id="CAD7612719.1"/>
    </source>
</evidence>
<dbReference type="GO" id="GO:0016705">
    <property type="term" value="F:oxidoreductase activity, acting on paired donors, with incorporation or reduction of molecular oxygen"/>
    <property type="evidence" value="ECO:0007669"/>
    <property type="project" value="InterPro"/>
</dbReference>
<name>A0A7R9KB06_TIMGE</name>
<dbReference type="InterPro" id="IPR001128">
    <property type="entry name" value="Cyt_P450"/>
</dbReference>
<dbReference type="GO" id="GO:0004497">
    <property type="term" value="F:monooxygenase activity"/>
    <property type="evidence" value="ECO:0007669"/>
    <property type="project" value="UniProtKB-KW"/>
</dbReference>
<gene>
    <name evidence="7" type="ORF">TGEB3V08_LOCUS11205</name>
</gene>
<dbReference type="GO" id="GO:0005506">
    <property type="term" value="F:iron ion binding"/>
    <property type="evidence" value="ECO:0007669"/>
    <property type="project" value="InterPro"/>
</dbReference>
<dbReference type="EMBL" id="OE848496">
    <property type="protein sequence ID" value="CAD7612719.1"/>
    <property type="molecule type" value="Genomic_DNA"/>
</dbReference>
<evidence type="ECO:0000256" key="5">
    <source>
        <dbReference type="ARBA" id="ARBA00023004"/>
    </source>
</evidence>
<evidence type="ECO:0000256" key="2">
    <source>
        <dbReference type="ARBA" id="ARBA00022617"/>
    </source>
</evidence>
<evidence type="ECO:0000256" key="6">
    <source>
        <dbReference type="ARBA" id="ARBA00023033"/>
    </source>
</evidence>
<keyword evidence="3" id="KW-0479">Metal-binding</keyword>
<evidence type="ECO:0000256" key="1">
    <source>
        <dbReference type="ARBA" id="ARBA00010617"/>
    </source>
</evidence>
<dbReference type="AlphaFoldDB" id="A0A7R9KB06"/>
<dbReference type="Pfam" id="PF00067">
    <property type="entry name" value="p450"/>
    <property type="match status" value="1"/>
</dbReference>
<dbReference type="SUPFAM" id="SSF48264">
    <property type="entry name" value="Cytochrome P450"/>
    <property type="match status" value="1"/>
</dbReference>
<dbReference type="Gene3D" id="1.10.630.10">
    <property type="entry name" value="Cytochrome P450"/>
    <property type="match status" value="1"/>
</dbReference>
<dbReference type="PANTHER" id="PTHR24289:SF1">
    <property type="entry name" value="STEROID 17-ALPHA-HYDROXYLASE_17,20 LYASE"/>
    <property type="match status" value="1"/>
</dbReference>
<keyword evidence="2" id="KW-0349">Heme</keyword>
<evidence type="ECO:0000256" key="3">
    <source>
        <dbReference type="ARBA" id="ARBA00022723"/>
    </source>
</evidence>
<dbReference type="InterPro" id="IPR036396">
    <property type="entry name" value="Cyt_P450_sf"/>
</dbReference>
<proteinExistence type="inferred from homology"/>
<dbReference type="PANTHER" id="PTHR24289">
    <property type="entry name" value="STEROID 17-ALPHA-HYDROXYLASE/17,20 LYASE"/>
    <property type="match status" value="1"/>
</dbReference>
<comment type="similarity">
    <text evidence="1">Belongs to the cytochrome P450 family.</text>
</comment>
<keyword evidence="6" id="KW-0503">Monooxygenase</keyword>
<protein>
    <recommendedName>
        <fullName evidence="8">Cytochrome P450</fullName>
    </recommendedName>
</protein>
<evidence type="ECO:0000256" key="4">
    <source>
        <dbReference type="ARBA" id="ARBA00023002"/>
    </source>
</evidence>
<dbReference type="GO" id="GO:0020037">
    <property type="term" value="F:heme binding"/>
    <property type="evidence" value="ECO:0007669"/>
    <property type="project" value="InterPro"/>
</dbReference>
<organism evidence="7">
    <name type="scientific">Timema genevievae</name>
    <name type="common">Walking stick</name>
    <dbReference type="NCBI Taxonomy" id="629358"/>
    <lineage>
        <taxon>Eukaryota</taxon>
        <taxon>Metazoa</taxon>
        <taxon>Ecdysozoa</taxon>
        <taxon>Arthropoda</taxon>
        <taxon>Hexapoda</taxon>
        <taxon>Insecta</taxon>
        <taxon>Pterygota</taxon>
        <taxon>Neoptera</taxon>
        <taxon>Polyneoptera</taxon>
        <taxon>Phasmatodea</taxon>
        <taxon>Timematodea</taxon>
        <taxon>Timematoidea</taxon>
        <taxon>Timematidae</taxon>
        <taxon>Timema</taxon>
    </lineage>
</organism>
<accession>A0A7R9KB06</accession>
<evidence type="ECO:0008006" key="8">
    <source>
        <dbReference type="Google" id="ProtNLM"/>
    </source>
</evidence>
<reference evidence="7" key="1">
    <citation type="submission" date="2020-11" db="EMBL/GenBank/DDBJ databases">
        <authorList>
            <person name="Tran Van P."/>
        </authorList>
    </citation>
    <scope>NUCLEOTIDE SEQUENCE</scope>
</reference>
<keyword evidence="4" id="KW-0560">Oxidoreductase</keyword>
<sequence>MASLVLTDSSQLTSDSQQLGPISLPLIGSAFSIPKSYIHFTMMEWQEKYGSLTGLMLGSQPIVAVNGPKAVLEVLRREELQDRPDTFTLRARTFNKRIGETDKVLTGS</sequence>